<evidence type="ECO:0000259" key="1">
    <source>
        <dbReference type="Pfam" id="PF13503"/>
    </source>
</evidence>
<feature type="domain" description="DUF4123" evidence="1">
    <location>
        <begin position="4"/>
        <end position="121"/>
    </location>
</feature>
<organism evidence="2 3">
    <name type="scientific">Halopseudomonas aestusnigri</name>
    <dbReference type="NCBI Taxonomy" id="857252"/>
    <lineage>
        <taxon>Bacteria</taxon>
        <taxon>Pseudomonadati</taxon>
        <taxon>Pseudomonadota</taxon>
        <taxon>Gammaproteobacteria</taxon>
        <taxon>Pseudomonadales</taxon>
        <taxon>Pseudomonadaceae</taxon>
        <taxon>Halopseudomonas</taxon>
    </lineage>
</organism>
<sequence length="292" mass="32855">MHRYLLVDGARYHNALARLYARNEVLEVEPLYFGSPWHSAADLGPLLVSTDSASALFYEIETSAELRASAAVLESRALADVVASHLRRFNQVTDVSGAATLLRYADPQVAWFWLHSYDADALPAVMGPVTRWRIAVPPSALLPQQPRWHDFASAPPAAQSGLPAGLLGYPQLSALQQAYQQQLKERLYCWLQENHQTALSVLPEQTRDNWFNARLADAEAFGLSTERSIAIWCELALRDGNDFAGNPQGPYRRWLTQAPRELPATPDQRLQHYYRDRATAPIRDDENHDRLA</sequence>
<protein>
    <recommendedName>
        <fullName evidence="1">DUF4123 domain-containing protein</fullName>
    </recommendedName>
</protein>
<dbReference type="Pfam" id="PF13503">
    <property type="entry name" value="DUF4123"/>
    <property type="match status" value="1"/>
</dbReference>
<comment type="caution">
    <text evidence="2">The sequence shown here is derived from an EMBL/GenBank/DDBJ whole genome shotgun (WGS) entry which is preliminary data.</text>
</comment>
<evidence type="ECO:0000313" key="2">
    <source>
        <dbReference type="EMBL" id="SEF73498.1"/>
    </source>
</evidence>
<evidence type="ECO:0000313" key="3">
    <source>
        <dbReference type="Proteomes" id="UP000243518"/>
    </source>
</evidence>
<name>A0AAQ1G5Q3_9GAMM</name>
<reference evidence="2 3" key="1">
    <citation type="submission" date="2016-10" db="EMBL/GenBank/DDBJ databases">
        <authorList>
            <person name="Varghese N."/>
            <person name="Submissions S."/>
        </authorList>
    </citation>
    <scope>NUCLEOTIDE SEQUENCE [LARGE SCALE GENOMIC DNA]</scope>
    <source>
        <strain evidence="2 3">CECT 8317</strain>
    </source>
</reference>
<dbReference type="InterPro" id="IPR025391">
    <property type="entry name" value="DUF4123"/>
</dbReference>
<dbReference type="Proteomes" id="UP000243518">
    <property type="component" value="Unassembled WGS sequence"/>
</dbReference>
<dbReference type="EMBL" id="FNVE01000001">
    <property type="protein sequence ID" value="SEF73498.1"/>
    <property type="molecule type" value="Genomic_DNA"/>
</dbReference>
<proteinExistence type="predicted"/>
<keyword evidence="3" id="KW-1185">Reference proteome</keyword>
<dbReference type="RefSeq" id="WP_235005726.1">
    <property type="nucleotide sequence ID" value="NZ_FNVE01000001.1"/>
</dbReference>
<accession>A0AAQ1G5Q3</accession>
<dbReference type="AlphaFoldDB" id="A0AAQ1G5Q3"/>
<gene>
    <name evidence="2" type="ORF">SAMN05216586_101807</name>
</gene>